<dbReference type="InterPro" id="IPR023210">
    <property type="entry name" value="NADP_OxRdtase_dom"/>
</dbReference>
<comment type="similarity">
    <text evidence="1">Belongs to the aldo/keto reductase family.</text>
</comment>
<dbReference type="PIRSF" id="PIRSF000097">
    <property type="entry name" value="AKR"/>
    <property type="match status" value="1"/>
</dbReference>
<dbReference type="PROSITE" id="PS00062">
    <property type="entry name" value="ALDOKETO_REDUCTASE_2"/>
    <property type="match status" value="1"/>
</dbReference>
<keyword evidence="9" id="KW-1185">Reference proteome</keyword>
<dbReference type="PANTHER" id="PTHR43827">
    <property type="entry name" value="2,5-DIKETO-D-GLUCONIC ACID REDUCTASE"/>
    <property type="match status" value="1"/>
</dbReference>
<dbReference type="InterPro" id="IPR036812">
    <property type="entry name" value="NAD(P)_OxRdtase_dom_sf"/>
</dbReference>
<feature type="active site" description="Proton donor" evidence="4">
    <location>
        <position position="46"/>
    </location>
</feature>
<keyword evidence="2" id="KW-0521">NADP</keyword>
<dbReference type="PANTHER" id="PTHR43827:SF3">
    <property type="entry name" value="NADP-DEPENDENT OXIDOREDUCTASE DOMAIN-CONTAINING PROTEIN"/>
    <property type="match status" value="1"/>
</dbReference>
<name>A0A7L7KZ35_9LACO</name>
<dbReference type="InterPro" id="IPR018170">
    <property type="entry name" value="Aldo/ket_reductase_CS"/>
</dbReference>
<dbReference type="Proteomes" id="UP000514410">
    <property type="component" value="Chromosome"/>
</dbReference>
<dbReference type="GO" id="GO:0016616">
    <property type="term" value="F:oxidoreductase activity, acting on the CH-OH group of donors, NAD or NADP as acceptor"/>
    <property type="evidence" value="ECO:0007669"/>
    <property type="project" value="UniProtKB-ARBA"/>
</dbReference>
<proteinExistence type="inferred from homology"/>
<evidence type="ECO:0000256" key="2">
    <source>
        <dbReference type="ARBA" id="ARBA00022857"/>
    </source>
</evidence>
<dbReference type="KEGG" id="cpab:G6534_05055"/>
<dbReference type="FunFam" id="3.20.20.100:FF:000015">
    <property type="entry name" value="Oxidoreductase, aldo/keto reductase family"/>
    <property type="match status" value="1"/>
</dbReference>
<reference evidence="8 9" key="1">
    <citation type="submission" date="2020-02" db="EMBL/GenBank/DDBJ databases">
        <title>Complete Genome Sequence of Lactobacillus sp. NFFJ11 Isolated from animal feed.</title>
        <authorList>
            <person name="Jung J.Y."/>
        </authorList>
    </citation>
    <scope>NUCLEOTIDE SEQUENCE [LARGE SCALE GENOMIC DNA]</scope>
    <source>
        <strain evidence="8 9">NFFJ11</strain>
    </source>
</reference>
<dbReference type="AlphaFoldDB" id="A0A7L7KZ35"/>
<keyword evidence="3" id="KW-0560">Oxidoreductase</keyword>
<gene>
    <name evidence="8" type="ORF">G6534_05055</name>
</gene>
<dbReference type="Pfam" id="PF00248">
    <property type="entry name" value="Aldo_ket_red"/>
    <property type="match status" value="1"/>
</dbReference>
<evidence type="ECO:0000313" key="9">
    <source>
        <dbReference type="Proteomes" id="UP000514410"/>
    </source>
</evidence>
<feature type="binding site" evidence="5">
    <location>
        <position position="104"/>
    </location>
    <ligand>
        <name>substrate</name>
    </ligand>
</feature>
<organism evidence="8 9">
    <name type="scientific">Companilactobacillus pabuli</name>
    <dbReference type="NCBI Taxonomy" id="2714036"/>
    <lineage>
        <taxon>Bacteria</taxon>
        <taxon>Bacillati</taxon>
        <taxon>Bacillota</taxon>
        <taxon>Bacilli</taxon>
        <taxon>Lactobacillales</taxon>
        <taxon>Lactobacillaceae</taxon>
        <taxon>Companilactobacillus</taxon>
    </lineage>
</organism>
<dbReference type="PRINTS" id="PR00069">
    <property type="entry name" value="ALDKETRDTASE"/>
</dbReference>
<dbReference type="InterPro" id="IPR020471">
    <property type="entry name" value="AKR"/>
</dbReference>
<feature type="domain" description="NADP-dependent oxidoreductase" evidence="7">
    <location>
        <begin position="16"/>
        <end position="255"/>
    </location>
</feature>
<accession>A0A7L7KZ35</accession>
<protein>
    <submittedName>
        <fullName evidence="8">Aldo/keto reductase</fullName>
    </submittedName>
</protein>
<dbReference type="Gene3D" id="3.20.20.100">
    <property type="entry name" value="NADP-dependent oxidoreductase domain"/>
    <property type="match status" value="1"/>
</dbReference>
<evidence type="ECO:0000256" key="1">
    <source>
        <dbReference type="ARBA" id="ARBA00007905"/>
    </source>
</evidence>
<evidence type="ECO:0000256" key="4">
    <source>
        <dbReference type="PIRSR" id="PIRSR000097-1"/>
    </source>
</evidence>
<evidence type="ECO:0000256" key="5">
    <source>
        <dbReference type="PIRSR" id="PIRSR000097-2"/>
    </source>
</evidence>
<dbReference type="SUPFAM" id="SSF51430">
    <property type="entry name" value="NAD(P)-linked oxidoreductase"/>
    <property type="match status" value="1"/>
</dbReference>
<evidence type="ECO:0000259" key="7">
    <source>
        <dbReference type="Pfam" id="PF00248"/>
    </source>
</evidence>
<dbReference type="RefSeq" id="WP_182083214.1">
    <property type="nucleotide sequence ID" value="NZ_CP049366.1"/>
</dbReference>
<dbReference type="EMBL" id="CP049366">
    <property type="protein sequence ID" value="QMT84028.1"/>
    <property type="molecule type" value="Genomic_DNA"/>
</dbReference>
<evidence type="ECO:0000313" key="8">
    <source>
        <dbReference type="EMBL" id="QMT84028.1"/>
    </source>
</evidence>
<dbReference type="PROSITE" id="PS00798">
    <property type="entry name" value="ALDOKETO_REDUCTASE_1"/>
    <property type="match status" value="1"/>
</dbReference>
<feature type="site" description="Lowers pKa of active site Tyr" evidence="6">
    <location>
        <position position="71"/>
    </location>
</feature>
<evidence type="ECO:0000256" key="3">
    <source>
        <dbReference type="ARBA" id="ARBA00023002"/>
    </source>
</evidence>
<sequence length="277" mass="31395">MRNVILNNKLSMPQLGLGTMNVKNLPQILPQAIDLGYRLIDTAANYDNEIEVGQGIKNSDIDRKDLFVTSKLKIQSNGYDGTIKAFNESLEKLGLDYLDLYLIHQPYGDVLGEWRAMEKLYQDGKIKAIGVSNFAPFQLIDLTMHSDIKPMVNQIEMHPFFQETSEANYALQNDIQPQSWAPFGETIKVLSKLPTLKAIANNHHKTVAQIILRWLMQRNVVAIPSSSSINHLKENIDIFDFDLTSQEMDDIKQLDTKESTFIDHLTAEGAEFLSKVN</sequence>
<evidence type="ECO:0000256" key="6">
    <source>
        <dbReference type="PIRSR" id="PIRSR000097-3"/>
    </source>
</evidence>